<dbReference type="EMBL" id="CM017872">
    <property type="protein sequence ID" value="KAG1326333.1"/>
    <property type="molecule type" value="Genomic_DNA"/>
</dbReference>
<feature type="compositionally biased region" description="Low complexity" evidence="1">
    <location>
        <begin position="186"/>
        <end position="197"/>
    </location>
</feature>
<feature type="compositionally biased region" description="Polar residues" evidence="1">
    <location>
        <begin position="9"/>
        <end position="29"/>
    </location>
</feature>
<dbReference type="InterPro" id="IPR039662">
    <property type="entry name" value="Cohesin_Scc3/SA"/>
</dbReference>
<name>A0A8K0HU21_COCNU</name>
<reference evidence="3" key="2">
    <citation type="submission" date="2019-07" db="EMBL/GenBank/DDBJ databases">
        <authorList>
            <person name="Yang Y."/>
            <person name="Bocs S."/>
            <person name="Baudouin L."/>
        </authorList>
    </citation>
    <scope>NUCLEOTIDE SEQUENCE</scope>
    <source>
        <tissue evidence="3">Spear leaf of Hainan Tall coconut</tissue>
    </source>
</reference>
<evidence type="ECO:0000256" key="1">
    <source>
        <dbReference type="SAM" id="MobiDB-lite"/>
    </source>
</evidence>
<gene>
    <name evidence="3" type="ORF">COCNU_01G002670</name>
</gene>
<feature type="region of interest" description="Disordered" evidence="1">
    <location>
        <begin position="170"/>
        <end position="237"/>
    </location>
</feature>
<feature type="region of interest" description="Disordered" evidence="1">
    <location>
        <begin position="1"/>
        <end position="147"/>
    </location>
</feature>
<reference evidence="3" key="1">
    <citation type="journal article" date="2017" name="Gigascience">
        <title>The genome draft of coconut (Cocos nucifera).</title>
        <authorList>
            <person name="Xiao Y."/>
            <person name="Xu P."/>
            <person name="Fan H."/>
            <person name="Baudouin L."/>
            <person name="Xia W."/>
            <person name="Bocs S."/>
            <person name="Xu J."/>
            <person name="Li Q."/>
            <person name="Guo A."/>
            <person name="Zhou L."/>
            <person name="Li J."/>
            <person name="Wu Y."/>
            <person name="Ma Z."/>
            <person name="Armero A."/>
            <person name="Issali A.E."/>
            <person name="Liu N."/>
            <person name="Peng M."/>
            <person name="Yang Y."/>
        </authorList>
    </citation>
    <scope>NUCLEOTIDE SEQUENCE</scope>
    <source>
        <tissue evidence="3">Spear leaf of Hainan Tall coconut</tissue>
    </source>
</reference>
<dbReference type="GO" id="GO:0007062">
    <property type="term" value="P:sister chromatid cohesion"/>
    <property type="evidence" value="ECO:0007669"/>
    <property type="project" value="UniProtKB-ARBA"/>
</dbReference>
<dbReference type="GO" id="GO:0005634">
    <property type="term" value="C:nucleus"/>
    <property type="evidence" value="ECO:0007669"/>
    <property type="project" value="TreeGrafter"/>
</dbReference>
<accession>A0A8K0HU21</accession>
<evidence type="ECO:0000313" key="3">
    <source>
        <dbReference type="EMBL" id="KAG1326333.1"/>
    </source>
</evidence>
<evidence type="ECO:0000259" key="2">
    <source>
        <dbReference type="PROSITE" id="PS51425"/>
    </source>
</evidence>
<dbReference type="Pfam" id="PF24571">
    <property type="entry name" value="HEAT_SCC3-SA"/>
    <property type="match status" value="1"/>
</dbReference>
<dbReference type="InterPro" id="IPR016024">
    <property type="entry name" value="ARM-type_fold"/>
</dbReference>
<dbReference type="GO" id="GO:0008278">
    <property type="term" value="C:cohesin complex"/>
    <property type="evidence" value="ECO:0007669"/>
    <property type="project" value="TreeGrafter"/>
</dbReference>
<dbReference type="Proteomes" id="UP000797356">
    <property type="component" value="Chromosome 1"/>
</dbReference>
<proteinExistence type="predicted"/>
<evidence type="ECO:0000313" key="4">
    <source>
        <dbReference type="Proteomes" id="UP000797356"/>
    </source>
</evidence>
<dbReference type="SUPFAM" id="SSF48371">
    <property type="entry name" value="ARM repeat"/>
    <property type="match status" value="1"/>
</dbReference>
<dbReference type="AlphaFoldDB" id="A0A8K0HU21"/>
<sequence length="886" mass="100723">MKGRRESPLNGNINDTGTPKVNPDASSSKDALIKAALDKLKESKKNDDDAKSVAAEVDAKEDPMEKAKDENKSDANLERNRDRERERSKARDRDSRGRDSDHDGRGRDSDRDREWEKELERQRDKERRHRSKDKGSGHSEKSRRHSSRVFLRLRVFGFFLSSAMENAAVASETSVRHPKRGRVWESSDGAPSKSSGSVGEKPDQTPTEGDQGSGGDGSFDGLDDPAPKAKRKRGAAVRAAGWREDQSLIDIIKSNGKLINHAVKQWVERYEADPKSAMVEILMMLFEACGAKYQLDAGSLDETNVDDVVVALVELAKNGEVEDYYNSKQKDLKNFKENLASFWDNLVLECQNGPLFDGVLFDKCMGYVIALSCTPPRIYRQVASLIGLQLVTSFITVAKTLSAQRETTQRQLNAEKKKRNDGPRVESLNKRLSLTHDKISFLSDKMMREIFTGLFMHRYRDVDAEIRMSCIKSLGIWTVSYPSHFLRDLYLKYLGWTLNDKADFTSRFCNRMIELADDIDISVAVSAIGLLKLLLRFVYMFRFYGPMYLNQLNWASASKDDLHKNFKTILELITDAFFKHGEKDALRSCIKAITFCSTESQADLQDFAQNKLKYLENELIAKLKSAMKDVAAGDDEYSLLVNLKRFYELQLTKFVSSDGLYEDMANILRDLNDMDNEACKELYEGTSFFFCCSDMFDDILHFFSEASVTALLLKRDTLFEQLEYFTETLPEVQKEGRSWGVLSSRVCIILAEMWCLFKKSKYSSTSLESLGYCPDLPFLQKFWKLCEQQLNISDETEDEDANEEYIEETNRDAVMIAAAKLVATDALPKDYLGPVIISHFVMHGTSIMEIIKHLVTVLKKTANDDIPTIFLEALKTVDLDLSFNDE</sequence>
<dbReference type="InterPro" id="IPR020839">
    <property type="entry name" value="SCD"/>
</dbReference>
<dbReference type="PANTHER" id="PTHR11199:SF0">
    <property type="entry name" value="LD34181P-RELATED"/>
    <property type="match status" value="1"/>
</dbReference>
<dbReference type="GO" id="GO:0000785">
    <property type="term" value="C:chromatin"/>
    <property type="evidence" value="ECO:0007669"/>
    <property type="project" value="TreeGrafter"/>
</dbReference>
<dbReference type="GO" id="GO:0003682">
    <property type="term" value="F:chromatin binding"/>
    <property type="evidence" value="ECO:0007669"/>
    <property type="project" value="TreeGrafter"/>
</dbReference>
<protein>
    <recommendedName>
        <fullName evidence="2">SCD domain-containing protein</fullName>
    </recommendedName>
</protein>
<feature type="domain" description="SCD" evidence="2">
    <location>
        <begin position="455"/>
        <end position="540"/>
    </location>
</feature>
<dbReference type="InterPro" id="IPR056396">
    <property type="entry name" value="HEAT_SCC3-SA"/>
</dbReference>
<dbReference type="OrthoDB" id="498590at2759"/>
<dbReference type="Pfam" id="PF08514">
    <property type="entry name" value="STAG"/>
    <property type="match status" value="1"/>
</dbReference>
<feature type="compositionally biased region" description="Basic and acidic residues" evidence="1">
    <location>
        <begin position="36"/>
        <end position="125"/>
    </location>
</feature>
<dbReference type="PANTHER" id="PTHR11199">
    <property type="entry name" value="STROMAL ANTIGEN"/>
    <property type="match status" value="1"/>
</dbReference>
<dbReference type="Pfam" id="PF21581">
    <property type="entry name" value="SCD"/>
    <property type="match status" value="1"/>
</dbReference>
<keyword evidence="4" id="KW-1185">Reference proteome</keyword>
<organism evidence="3 4">
    <name type="scientific">Cocos nucifera</name>
    <name type="common">Coconut palm</name>
    <dbReference type="NCBI Taxonomy" id="13894"/>
    <lineage>
        <taxon>Eukaryota</taxon>
        <taxon>Viridiplantae</taxon>
        <taxon>Streptophyta</taxon>
        <taxon>Embryophyta</taxon>
        <taxon>Tracheophyta</taxon>
        <taxon>Spermatophyta</taxon>
        <taxon>Magnoliopsida</taxon>
        <taxon>Liliopsida</taxon>
        <taxon>Arecaceae</taxon>
        <taxon>Arecoideae</taxon>
        <taxon>Cocoseae</taxon>
        <taxon>Attaleinae</taxon>
        <taxon>Cocos</taxon>
    </lineage>
</organism>
<dbReference type="PROSITE" id="PS51425">
    <property type="entry name" value="SCD"/>
    <property type="match status" value="1"/>
</dbReference>
<comment type="caution">
    <text evidence="3">The sequence shown here is derived from an EMBL/GenBank/DDBJ whole genome shotgun (WGS) entry which is preliminary data.</text>
</comment>
<dbReference type="InterPro" id="IPR013721">
    <property type="entry name" value="STAG"/>
</dbReference>